<name>A0A853IV63_9BURK</name>
<dbReference type="PANTHER" id="PTHR43792:SF1">
    <property type="entry name" value="N-ACETYLTRANSFERASE DOMAIN-CONTAINING PROTEIN"/>
    <property type="match status" value="1"/>
</dbReference>
<comment type="caution">
    <text evidence="2">The sequence shown here is derived from an EMBL/GenBank/DDBJ whole genome shotgun (WGS) entry which is preliminary data.</text>
</comment>
<feature type="domain" description="N-acetyltransferase" evidence="1">
    <location>
        <begin position="37"/>
        <end position="209"/>
    </location>
</feature>
<gene>
    <name evidence="2" type="ORF">H0I39_09780</name>
</gene>
<dbReference type="InterPro" id="IPR016181">
    <property type="entry name" value="Acyl_CoA_acyltransferase"/>
</dbReference>
<dbReference type="Pfam" id="PF13302">
    <property type="entry name" value="Acetyltransf_3"/>
    <property type="match status" value="1"/>
</dbReference>
<keyword evidence="2" id="KW-0808">Transferase</keyword>
<evidence type="ECO:0000259" key="1">
    <source>
        <dbReference type="Pfam" id="PF13302"/>
    </source>
</evidence>
<dbReference type="InterPro" id="IPR000182">
    <property type="entry name" value="GNAT_dom"/>
</dbReference>
<protein>
    <submittedName>
        <fullName evidence="2">GNAT family N-acetyltransferase</fullName>
    </submittedName>
</protein>
<evidence type="ECO:0000313" key="2">
    <source>
        <dbReference type="EMBL" id="NZA01974.1"/>
    </source>
</evidence>
<dbReference type="AlphaFoldDB" id="A0A853IV63"/>
<dbReference type="SUPFAM" id="SSF55729">
    <property type="entry name" value="Acyl-CoA N-acyltransferases (Nat)"/>
    <property type="match status" value="1"/>
</dbReference>
<dbReference type="Gene3D" id="3.40.630.30">
    <property type="match status" value="1"/>
</dbReference>
<dbReference type="PANTHER" id="PTHR43792">
    <property type="entry name" value="GNAT FAMILY, PUTATIVE (AFU_ORTHOLOGUE AFUA_3G00765)-RELATED-RELATED"/>
    <property type="match status" value="1"/>
</dbReference>
<organism evidence="2 3">
    <name type="scientific">Ottowia beijingensis</name>
    <dbReference type="NCBI Taxonomy" id="1207057"/>
    <lineage>
        <taxon>Bacteria</taxon>
        <taxon>Pseudomonadati</taxon>
        <taxon>Pseudomonadota</taxon>
        <taxon>Betaproteobacteria</taxon>
        <taxon>Burkholderiales</taxon>
        <taxon>Comamonadaceae</taxon>
        <taxon>Ottowia</taxon>
    </lineage>
</organism>
<dbReference type="InterPro" id="IPR051531">
    <property type="entry name" value="N-acetyltransferase"/>
</dbReference>
<dbReference type="GO" id="GO:0016747">
    <property type="term" value="F:acyltransferase activity, transferring groups other than amino-acyl groups"/>
    <property type="evidence" value="ECO:0007669"/>
    <property type="project" value="InterPro"/>
</dbReference>
<keyword evidence="3" id="KW-1185">Reference proteome</keyword>
<dbReference type="EMBL" id="JACCKX010000001">
    <property type="protein sequence ID" value="NZA01974.1"/>
    <property type="molecule type" value="Genomic_DNA"/>
</dbReference>
<evidence type="ECO:0000313" key="3">
    <source>
        <dbReference type="Proteomes" id="UP000589716"/>
    </source>
</evidence>
<sequence>MVGKPPLAAVIGPGYSARSHDRRRAALPAPPWPASARLRLREFAAHDTDDLADMHRDPRVRAQLVDDLPLDEPATAARFIAGLRDFYRRHEGTGIWCAERALPPDAATLAEARQAHADGEINDALLALVEAPEWRFSGWFSLVHVIDDPDELEIGARLRPDAWGGTLALDGGEWLLRRAFDGLGRERVFGYCDPANRSAAHCLRVLGFEGTGLAPYNGHQAAQFRLGRDRWADWHRLPRRDRLRRAAAAA</sequence>
<dbReference type="Proteomes" id="UP000589716">
    <property type="component" value="Unassembled WGS sequence"/>
</dbReference>
<accession>A0A853IV63</accession>
<reference evidence="2 3" key="1">
    <citation type="submission" date="2020-07" db="EMBL/GenBank/DDBJ databases">
        <authorList>
            <person name="Maaloum M."/>
        </authorList>
    </citation>
    <scope>NUCLEOTIDE SEQUENCE [LARGE SCALE GENOMIC DNA]</scope>
    <source>
        <strain evidence="2 3">GCS-AN-3</strain>
    </source>
</reference>
<proteinExistence type="predicted"/>